<dbReference type="Pfam" id="PF04230">
    <property type="entry name" value="PS_pyruv_trans"/>
    <property type="match status" value="1"/>
</dbReference>
<organism evidence="2 3">
    <name type="scientific">Zoogloea dura</name>
    <dbReference type="NCBI Taxonomy" id="2728840"/>
    <lineage>
        <taxon>Bacteria</taxon>
        <taxon>Pseudomonadati</taxon>
        <taxon>Pseudomonadota</taxon>
        <taxon>Betaproteobacteria</taxon>
        <taxon>Rhodocyclales</taxon>
        <taxon>Zoogloeaceae</taxon>
        <taxon>Zoogloea</taxon>
    </lineage>
</organism>
<dbReference type="SUPFAM" id="SSF53335">
    <property type="entry name" value="S-adenosyl-L-methionine-dependent methyltransferases"/>
    <property type="match status" value="1"/>
</dbReference>
<sequence>MSLEAFCPGSHYFPADLVARDERTIVIDINRDGLPECRLDGVDLVTMLGVVEYVSDFSKILEDIAASRRALLFTYCAVDFFPKKNAALRYDRDGWFNSFSISDLCRMTADAGFKIVRYDVFDCSQAVFLVAPLGSEDKFEQAAYRLRSRSEIVRAIRRLRGVPRKKLVLAGFFGRGNAGDEALLQCVYESFCDDFDIAIAVDGHGAYKGFWDWYPYNKSRIFHQCATEIFFQSPSTVAGLIVGGGGLPVGFCANLVFAAKANGIPVVLAGVDLFEDCDESATRAVVDYLNLFDFFSYRSEKREQGVIPLLRCENALGADWALRLCVDEAEDINPDPQRAVLVLREYPQGALREDYLSTVREVVRLVEREGYKVVMAPFCPEDVRFLDQLGVRKEFDVVELWSNPRRMKQLIACSGLLVSIGRLHPILFGVDCPVRIVAVAPPVVGYENVLSDKIIKICRDFGVPFVFGVDQFKAVLPKLLPVDREVVLAAKLRLDRIVDRIYDRLV</sequence>
<evidence type="ECO:0000313" key="2">
    <source>
        <dbReference type="EMBL" id="NML25949.1"/>
    </source>
</evidence>
<dbReference type="InterPro" id="IPR029063">
    <property type="entry name" value="SAM-dependent_MTases_sf"/>
</dbReference>
<reference evidence="2 3" key="1">
    <citation type="submission" date="2020-04" db="EMBL/GenBank/DDBJ databases">
        <title>Zoogloea sp. G-4-1-14 isolated from soil.</title>
        <authorList>
            <person name="Dahal R.H."/>
        </authorList>
    </citation>
    <scope>NUCLEOTIDE SEQUENCE [LARGE SCALE GENOMIC DNA]</scope>
    <source>
        <strain evidence="2 3">G-4-1-14</strain>
    </source>
</reference>
<dbReference type="PANTHER" id="PTHR36836">
    <property type="entry name" value="COLANIC ACID BIOSYNTHESIS PROTEIN WCAK"/>
    <property type="match status" value="1"/>
</dbReference>
<comment type="caution">
    <text evidence="2">The sequence shown here is derived from an EMBL/GenBank/DDBJ whole genome shotgun (WGS) entry which is preliminary data.</text>
</comment>
<dbReference type="AlphaFoldDB" id="A0A848G409"/>
<evidence type="ECO:0000259" key="1">
    <source>
        <dbReference type="Pfam" id="PF04230"/>
    </source>
</evidence>
<gene>
    <name evidence="2" type="ORF">HHL15_09365</name>
</gene>
<evidence type="ECO:0000313" key="3">
    <source>
        <dbReference type="Proteomes" id="UP000580043"/>
    </source>
</evidence>
<dbReference type="PANTHER" id="PTHR36836:SF1">
    <property type="entry name" value="COLANIC ACID BIOSYNTHESIS PROTEIN WCAK"/>
    <property type="match status" value="1"/>
</dbReference>
<keyword evidence="3" id="KW-1185">Reference proteome</keyword>
<accession>A0A848G409</accession>
<name>A0A848G409_9RHOO</name>
<dbReference type="InterPro" id="IPR007345">
    <property type="entry name" value="Polysacch_pyruvyl_Trfase"/>
</dbReference>
<dbReference type="Proteomes" id="UP000580043">
    <property type="component" value="Unassembled WGS sequence"/>
</dbReference>
<dbReference type="EMBL" id="JABBGA010000006">
    <property type="protein sequence ID" value="NML25949.1"/>
    <property type="molecule type" value="Genomic_DNA"/>
</dbReference>
<protein>
    <recommendedName>
        <fullName evidence="1">Polysaccharide pyruvyl transferase domain-containing protein</fullName>
    </recommendedName>
</protein>
<feature type="domain" description="Polysaccharide pyruvyl transferase" evidence="1">
    <location>
        <begin position="177"/>
        <end position="429"/>
    </location>
</feature>
<proteinExistence type="predicted"/>